<keyword evidence="1" id="KW-1185">Reference proteome</keyword>
<evidence type="ECO:0000313" key="2">
    <source>
        <dbReference type="RefSeq" id="XP_022248397.1"/>
    </source>
</evidence>
<protein>
    <submittedName>
        <fullName evidence="2">Trafficking kinesin-binding protein 2-like</fullName>
    </submittedName>
</protein>
<organism evidence="1 2">
    <name type="scientific">Limulus polyphemus</name>
    <name type="common">Atlantic horseshoe crab</name>
    <dbReference type="NCBI Taxonomy" id="6850"/>
    <lineage>
        <taxon>Eukaryota</taxon>
        <taxon>Metazoa</taxon>
        <taxon>Ecdysozoa</taxon>
        <taxon>Arthropoda</taxon>
        <taxon>Chelicerata</taxon>
        <taxon>Merostomata</taxon>
        <taxon>Xiphosura</taxon>
        <taxon>Limulidae</taxon>
        <taxon>Limulus</taxon>
    </lineage>
</organism>
<dbReference type="RefSeq" id="XP_022248397.1">
    <property type="nucleotide sequence ID" value="XM_022392689.1"/>
</dbReference>
<dbReference type="Proteomes" id="UP000694941">
    <property type="component" value="Unplaced"/>
</dbReference>
<accession>A0ABM1SXP1</accession>
<feature type="non-terminal residue" evidence="2">
    <location>
        <position position="135"/>
    </location>
</feature>
<gene>
    <name evidence="2" type="primary">LOC111087130</name>
</gene>
<reference evidence="2" key="1">
    <citation type="submission" date="2025-08" db="UniProtKB">
        <authorList>
            <consortium name="RefSeq"/>
        </authorList>
    </citation>
    <scope>IDENTIFICATION</scope>
    <source>
        <tissue evidence="2">Muscle</tissue>
    </source>
</reference>
<dbReference type="GeneID" id="111087130"/>
<sequence>MDIAFKDTCSQHVSCPTTWQRTKVDDIHTSCDHSVNTDHNFRTPHQKQHGERQNECSETFCHVGTITDLCNDLCTPEVEIHSLMKDDVPRYKLRVDTVTEFIGYKNNDWIQTPVLPKDTELNLNPEFLTGLFAYF</sequence>
<evidence type="ECO:0000313" key="1">
    <source>
        <dbReference type="Proteomes" id="UP000694941"/>
    </source>
</evidence>
<name>A0ABM1SXP1_LIMPO</name>
<proteinExistence type="predicted"/>